<organism evidence="8">
    <name type="scientific">Schlesneria paludicola</name>
    <dbReference type="NCBI Taxonomy" id="360056"/>
    <lineage>
        <taxon>Bacteria</taxon>
        <taxon>Pseudomonadati</taxon>
        <taxon>Planctomycetota</taxon>
        <taxon>Planctomycetia</taxon>
        <taxon>Planctomycetales</taxon>
        <taxon>Planctomycetaceae</taxon>
        <taxon>Schlesneria</taxon>
    </lineage>
</organism>
<dbReference type="PANTHER" id="PTHR43289:SF6">
    <property type="entry name" value="SERINE_THREONINE-PROTEIN KINASE NEKL-3"/>
    <property type="match status" value="1"/>
</dbReference>
<evidence type="ECO:0000256" key="2">
    <source>
        <dbReference type="ARBA" id="ARBA00022741"/>
    </source>
</evidence>
<evidence type="ECO:0000256" key="6">
    <source>
        <dbReference type="SAM" id="MobiDB-lite"/>
    </source>
</evidence>
<dbReference type="AlphaFoldDB" id="A0A7C2P357"/>
<feature type="binding site" evidence="5">
    <location>
        <position position="212"/>
    </location>
    <ligand>
        <name>ATP</name>
        <dbReference type="ChEBI" id="CHEBI:30616"/>
    </ligand>
</feature>
<sequence>MGGSAVRAGAAHAGLDDRRRSLQQRTSAAPLHRHDRGAAVLAHGPLRRRLRTPFPIRTRRRYAGPVPLRRGTGEHAERRVRPRASRHDCQRPVGGHDQTPADPVPGAVASMPLSSDEFLSRVADSGVLPDAAVREWLSSLPAADRPADGEQLARLLVKEKQLTAFQAQQIYSGKGKSLVLGNYVLLDKLGQGGMGMVLKAEHRLMKRTVALKVLSPAVTKTAELVARFQREVQAAARLTHPNIVAAFDADEASGTHYLVMEFVDGRDLASVVKQRGPLPVEQALNYVQQTARGLEFAHQHGVIHRDIKPANLLLDSHGTVKILDMGLARIEGDAAGQAELTNTGAVMGTVDYMAPEQALSTKSADARSDIYSLGITLWYLLTGRPAYTGESLMGRMLAHREAPLPSLVAALQRKSSGIAIPGPLDAVFHKMIAKKPADRYQTMTEVLAALAQLQATEAAEIPLEEPAPSEDSRFSAFLAGLQAEGGVTARTTARAANKAPSVTTTEDATMALGHSEATTDPHTLTKAGSRRATASPSPDAGGKPARREPWQDARLLGATAGGVVLLVLLFASLGRGLRGARTTGTTPDPTAAASQTASASPAAKAAPARRGKPALKFEAFGAVEFEKPLDYAPDSCTIEAYVTPAAPGREGYIFMLTGSAGLLTGLNNDQGWRLSHMMTNGHFGVELQQRFELGRRVHLAGVCDRDSYRLYVDGRLAGEAKVRNVTFDPYRSPPQIGPNFRGIIDELRVSRVPRYQADFQPPRRHEADGDTLALYRFDEGEGPTLHDSSGNEFHGHLAGPQWTRLTSVLEEPRSSSTPAANAASGRGKPAVRFDSYDSVGFDSVLNYAADSCTIEAYVTPEATAARAYIVLLSGSSGLGTGLTEGNNWRLSHVMQPNGHFGFDTNQPFVVGRRVHLAGVCAPDGYRLYVDGRLVGQKPSHGQKFAAARSAPKMGLNFIGTIDEVRISKVPRYAAEFQPPRRHEADADTLALYRFDEGQGTVLHDSSGNEFHGWLVGTDWVRLAEVPEEPTPATPAVSGPHALEFDGVDDYVHIPTLAPPDGPFTIEAWIEPGLLASNNIVGLYGPQLHTSIWGSSSLVGFTVATKDWLVAAKTLAGLASGKRSHVAGVYDGALVSFFLDGKKLDDMTSRGAGEPAAPTDGGYFGGLPGTGLWRGQISAVRVSTGARYVNDFTPETRLAAEEQSLALYHFDEGRGDVLTDSSGHNHHGKIVGAQWVRAESSTPRPAATASPGN</sequence>
<evidence type="ECO:0000256" key="5">
    <source>
        <dbReference type="PROSITE-ProRule" id="PRU10141"/>
    </source>
</evidence>
<name>A0A7C2P357_9PLAN</name>
<dbReference type="SUPFAM" id="SSF56112">
    <property type="entry name" value="Protein kinase-like (PK-like)"/>
    <property type="match status" value="1"/>
</dbReference>
<dbReference type="InterPro" id="IPR011009">
    <property type="entry name" value="Kinase-like_dom_sf"/>
</dbReference>
<dbReference type="PROSITE" id="PS00108">
    <property type="entry name" value="PROTEIN_KINASE_ST"/>
    <property type="match status" value="1"/>
</dbReference>
<proteinExistence type="predicted"/>
<dbReference type="Gene3D" id="2.60.120.200">
    <property type="match status" value="3"/>
</dbReference>
<dbReference type="Gene3D" id="1.10.510.10">
    <property type="entry name" value="Transferase(Phosphotransferase) domain 1"/>
    <property type="match status" value="1"/>
</dbReference>
<dbReference type="SMART" id="SM00220">
    <property type="entry name" value="S_TKc"/>
    <property type="match status" value="1"/>
</dbReference>
<evidence type="ECO:0000256" key="4">
    <source>
        <dbReference type="ARBA" id="ARBA00022840"/>
    </source>
</evidence>
<dbReference type="Gene3D" id="3.30.200.20">
    <property type="entry name" value="Phosphorylase Kinase, domain 1"/>
    <property type="match status" value="1"/>
</dbReference>
<feature type="compositionally biased region" description="Basic and acidic residues" evidence="6">
    <location>
        <begin position="71"/>
        <end position="90"/>
    </location>
</feature>
<evidence type="ECO:0000256" key="3">
    <source>
        <dbReference type="ARBA" id="ARBA00022777"/>
    </source>
</evidence>
<dbReference type="GO" id="GO:0005524">
    <property type="term" value="F:ATP binding"/>
    <property type="evidence" value="ECO:0007669"/>
    <property type="project" value="UniProtKB-UniRule"/>
</dbReference>
<dbReference type="SUPFAM" id="SSF49899">
    <property type="entry name" value="Concanavalin A-like lectins/glucanases"/>
    <property type="match status" value="3"/>
</dbReference>
<feature type="region of interest" description="Disordered" evidence="6">
    <location>
        <begin position="1"/>
        <end position="37"/>
    </location>
</feature>
<dbReference type="EMBL" id="DSOK01000218">
    <property type="protein sequence ID" value="HEN15293.1"/>
    <property type="molecule type" value="Genomic_DNA"/>
</dbReference>
<feature type="region of interest" description="Disordered" evidence="6">
    <location>
        <begin position="489"/>
        <end position="547"/>
    </location>
</feature>
<evidence type="ECO:0000256" key="1">
    <source>
        <dbReference type="ARBA" id="ARBA00022679"/>
    </source>
</evidence>
<dbReference type="PANTHER" id="PTHR43289">
    <property type="entry name" value="MITOGEN-ACTIVATED PROTEIN KINASE KINASE KINASE 20-RELATED"/>
    <property type="match status" value="1"/>
</dbReference>
<feature type="domain" description="Protein kinase" evidence="7">
    <location>
        <begin position="183"/>
        <end position="453"/>
    </location>
</feature>
<dbReference type="PROSITE" id="PS50011">
    <property type="entry name" value="PROTEIN_KINASE_DOM"/>
    <property type="match status" value="1"/>
</dbReference>
<dbReference type="InterPro" id="IPR017441">
    <property type="entry name" value="Protein_kinase_ATP_BS"/>
</dbReference>
<evidence type="ECO:0000259" key="7">
    <source>
        <dbReference type="PROSITE" id="PS50011"/>
    </source>
</evidence>
<dbReference type="InterPro" id="IPR000719">
    <property type="entry name" value="Prot_kinase_dom"/>
</dbReference>
<dbReference type="InterPro" id="IPR008271">
    <property type="entry name" value="Ser/Thr_kinase_AS"/>
</dbReference>
<dbReference type="Pfam" id="PF00069">
    <property type="entry name" value="Pkinase"/>
    <property type="match status" value="1"/>
</dbReference>
<gene>
    <name evidence="8" type="ORF">ENQ76_07480</name>
</gene>
<dbReference type="CDD" id="cd14014">
    <property type="entry name" value="STKc_PknB_like"/>
    <property type="match status" value="1"/>
</dbReference>
<keyword evidence="1" id="KW-0808">Transferase</keyword>
<comment type="caution">
    <text evidence="8">The sequence shown here is derived from an EMBL/GenBank/DDBJ whole genome shotgun (WGS) entry which is preliminary data.</text>
</comment>
<feature type="region of interest" description="Disordered" evidence="6">
    <location>
        <begin position="580"/>
        <end position="608"/>
    </location>
</feature>
<dbReference type="InterPro" id="IPR013320">
    <property type="entry name" value="ConA-like_dom_sf"/>
</dbReference>
<dbReference type="PROSITE" id="PS00107">
    <property type="entry name" value="PROTEIN_KINASE_ATP"/>
    <property type="match status" value="1"/>
</dbReference>
<keyword evidence="3" id="KW-0418">Kinase</keyword>
<evidence type="ECO:0000313" key="8">
    <source>
        <dbReference type="EMBL" id="HEN15293.1"/>
    </source>
</evidence>
<reference evidence="8" key="1">
    <citation type="journal article" date="2020" name="mSystems">
        <title>Genome- and Community-Level Interaction Insights into Carbon Utilization and Element Cycling Functions of Hydrothermarchaeota in Hydrothermal Sediment.</title>
        <authorList>
            <person name="Zhou Z."/>
            <person name="Liu Y."/>
            <person name="Xu W."/>
            <person name="Pan J."/>
            <person name="Luo Z.H."/>
            <person name="Li M."/>
        </authorList>
    </citation>
    <scope>NUCLEOTIDE SEQUENCE [LARGE SCALE GENOMIC DNA]</scope>
    <source>
        <strain evidence="8">SpSt-339</strain>
    </source>
</reference>
<protein>
    <recommendedName>
        <fullName evidence="7">Protein kinase domain-containing protein</fullName>
    </recommendedName>
</protein>
<keyword evidence="2 5" id="KW-0547">Nucleotide-binding</keyword>
<dbReference type="GO" id="GO:0004674">
    <property type="term" value="F:protein serine/threonine kinase activity"/>
    <property type="evidence" value="ECO:0007669"/>
    <property type="project" value="TreeGrafter"/>
</dbReference>
<dbReference type="Pfam" id="PF13385">
    <property type="entry name" value="Laminin_G_3"/>
    <property type="match status" value="3"/>
</dbReference>
<keyword evidence="4 5" id="KW-0067">ATP-binding</keyword>
<feature type="compositionally biased region" description="Low complexity" evidence="6">
    <location>
        <begin position="580"/>
        <end position="606"/>
    </location>
</feature>
<feature type="region of interest" description="Disordered" evidence="6">
    <location>
        <begin position="62"/>
        <end position="107"/>
    </location>
</feature>
<accession>A0A7C2P357</accession>